<dbReference type="Proteomes" id="UP000030690">
    <property type="component" value="Unassembled WGS sequence"/>
</dbReference>
<organism evidence="1 2">
    <name type="scientific">Plasmodium falciparum Vietnam Oak-Knoll</name>
    <name type="common">FVO</name>
    <dbReference type="NCBI Taxonomy" id="1036723"/>
    <lineage>
        <taxon>Eukaryota</taxon>
        <taxon>Sar</taxon>
        <taxon>Alveolata</taxon>
        <taxon>Apicomplexa</taxon>
        <taxon>Aconoidasida</taxon>
        <taxon>Haemosporida</taxon>
        <taxon>Plasmodiidae</taxon>
        <taxon>Plasmodium</taxon>
        <taxon>Plasmodium (Laverania)</taxon>
    </lineage>
</organism>
<dbReference type="EMBL" id="KI925025">
    <property type="protein sequence ID" value="ETW20094.1"/>
    <property type="molecule type" value="Genomic_DNA"/>
</dbReference>
<protein>
    <submittedName>
        <fullName evidence="1">Uncharacterized protein</fullName>
    </submittedName>
</protein>
<dbReference type="OrthoDB" id="361242at2759"/>
<dbReference type="AlphaFoldDB" id="A0A024VC99"/>
<accession>A0A024VC99</accession>
<reference evidence="1 2" key="2">
    <citation type="submission" date="2013-02" db="EMBL/GenBank/DDBJ databases">
        <title>The Genome Sequence of Plasmodium falciparum Vietnam Oak-Knoll (FVO).</title>
        <authorList>
            <consortium name="The Broad Institute Genome Sequencing Platform"/>
            <consortium name="The Broad Institute Genome Sequencing Center for Infectious Disease"/>
            <person name="Neafsey D."/>
            <person name="Cheeseman I."/>
            <person name="Volkman S."/>
            <person name="Adams J."/>
            <person name="Walker B."/>
            <person name="Young S.K."/>
            <person name="Zeng Q."/>
            <person name="Gargeya S."/>
            <person name="Fitzgerald M."/>
            <person name="Haas B."/>
            <person name="Abouelleil A."/>
            <person name="Alvarado L."/>
            <person name="Arachchi H.M."/>
            <person name="Berlin A.M."/>
            <person name="Chapman S.B."/>
            <person name="Dewar J."/>
            <person name="Goldberg J."/>
            <person name="Griggs A."/>
            <person name="Gujja S."/>
            <person name="Hansen M."/>
            <person name="Howarth C."/>
            <person name="Imamovic A."/>
            <person name="Larimer J."/>
            <person name="McCowan C."/>
            <person name="Murphy C."/>
            <person name="Neiman D."/>
            <person name="Pearson M."/>
            <person name="Priest M."/>
            <person name="Roberts A."/>
            <person name="Saif S."/>
            <person name="Shea T."/>
            <person name="Sisk P."/>
            <person name="Sykes S."/>
            <person name="Wortman J."/>
            <person name="Nusbaum C."/>
            <person name="Birren B."/>
        </authorList>
    </citation>
    <scope>NUCLEOTIDE SEQUENCE [LARGE SCALE GENOMIC DNA]</scope>
    <source>
        <strain evidence="2">Vietnam Oak-Knoll (FVO)</strain>
    </source>
</reference>
<gene>
    <name evidence="1" type="ORF">PFFVO_00994</name>
</gene>
<evidence type="ECO:0000313" key="2">
    <source>
        <dbReference type="Proteomes" id="UP000030690"/>
    </source>
</evidence>
<evidence type="ECO:0000313" key="1">
    <source>
        <dbReference type="EMBL" id="ETW20094.1"/>
    </source>
</evidence>
<name>A0A024VC99_PLAFA</name>
<proteinExistence type="predicted"/>
<reference evidence="1 2" key="1">
    <citation type="submission" date="2013-02" db="EMBL/GenBank/DDBJ databases">
        <title>The Genome Annotation of Plasmodium falciparum Vietnam Oak-Knoll (FVO).</title>
        <authorList>
            <consortium name="The Broad Institute Genome Sequencing Platform"/>
            <consortium name="The Broad Institute Genome Sequencing Center for Infectious Disease"/>
            <person name="Neafsey D."/>
            <person name="Hoffman S."/>
            <person name="Volkman S."/>
            <person name="Rosenthal P."/>
            <person name="Walker B."/>
            <person name="Young S.K."/>
            <person name="Zeng Q."/>
            <person name="Gargeya S."/>
            <person name="Fitzgerald M."/>
            <person name="Haas B."/>
            <person name="Abouelleil A."/>
            <person name="Allen A.W."/>
            <person name="Alvarado L."/>
            <person name="Arachchi H.M."/>
            <person name="Berlin A.M."/>
            <person name="Chapman S.B."/>
            <person name="Gainer-Dewar J."/>
            <person name="Goldberg J."/>
            <person name="Griggs A."/>
            <person name="Gujja S."/>
            <person name="Hansen M."/>
            <person name="Howarth C."/>
            <person name="Imamovic A."/>
            <person name="Ireland A."/>
            <person name="Larimer J."/>
            <person name="McCowan C."/>
            <person name="Murphy C."/>
            <person name="Pearson M."/>
            <person name="Poon T.W."/>
            <person name="Priest M."/>
            <person name="Roberts A."/>
            <person name="Saif S."/>
            <person name="Shea T."/>
            <person name="Sisk P."/>
            <person name="Sykes S."/>
            <person name="Wortman J."/>
            <person name="Nusbaum C."/>
            <person name="Birren B."/>
        </authorList>
    </citation>
    <scope>NUCLEOTIDE SEQUENCE [LARGE SCALE GENOMIC DNA]</scope>
    <source>
        <strain evidence="2">Vietnam Oak-Knoll (FVO)</strain>
    </source>
</reference>
<sequence>MSDYEKGSSNDEVAEISRNRSHKKKIDELYIQNEIDKLNVDELVQPEQNNALKKVIKTDRKIVKNLDDKITKLQKCCQYGKQVSKIINFKAEGLSTISLKEKLNFILETLNENFSDKTNNNKLDFVKISNYFSMNTFAYCSLNYDTIPLHLFMSNDDNSFNLELKEKKNYNRSKQLNKSYKKLKDYEYEKGPEIKLETYEQSMKLKDKLKELEKIQKHVHFINFIIDTDPINGYNETTFKLFLITLLISKGHVEFYKNENNILCIKSSNIFEQNNQEDEYLYDQNKNKKKKNQALLTSWSYAKWEKLATHLNNN</sequence>